<keyword evidence="2" id="KW-1185">Reference proteome</keyword>
<sequence length="149" mass="16175">MNYDKRFDLAARITMPSLHDPEVANDALDAFLDVDDRLEGGLAFLFCDDDGRLMQPILVADVPHPTSHDERWTAMRWAVGLCEMVGDDHNGPLGLVLALVREIGGVCDDDRAWHQVALDACAEADVPLISVHVVTMDGALVLPTASQAA</sequence>
<name>A0ABY4YXC5_9MICO</name>
<proteinExistence type="predicted"/>
<evidence type="ECO:0000313" key="1">
    <source>
        <dbReference type="EMBL" id="USQ81431.1"/>
    </source>
</evidence>
<protein>
    <submittedName>
        <fullName evidence="1">Uncharacterized protein</fullName>
    </submittedName>
</protein>
<gene>
    <name evidence="1" type="ORF">NF556_07210</name>
</gene>
<evidence type="ECO:0000313" key="2">
    <source>
        <dbReference type="Proteomes" id="UP001056455"/>
    </source>
</evidence>
<organism evidence="1 2">
    <name type="scientific">Ornithinimicrobium faecis</name>
    <dbReference type="NCBI Taxonomy" id="2934158"/>
    <lineage>
        <taxon>Bacteria</taxon>
        <taxon>Bacillati</taxon>
        <taxon>Actinomycetota</taxon>
        <taxon>Actinomycetes</taxon>
        <taxon>Micrococcales</taxon>
        <taxon>Ornithinimicrobiaceae</taxon>
        <taxon>Ornithinimicrobium</taxon>
    </lineage>
</organism>
<accession>A0ABY4YXC5</accession>
<dbReference type="Proteomes" id="UP001056455">
    <property type="component" value="Chromosome"/>
</dbReference>
<dbReference type="EMBL" id="CP099489">
    <property type="protein sequence ID" value="USQ81431.1"/>
    <property type="molecule type" value="Genomic_DNA"/>
</dbReference>
<dbReference type="RefSeq" id="WP_252594910.1">
    <property type="nucleotide sequence ID" value="NZ_CP099489.1"/>
</dbReference>
<reference evidence="1" key="1">
    <citation type="submission" date="2022-06" db="EMBL/GenBank/DDBJ databases">
        <title>Ornithinimicrobium HY1793.</title>
        <authorList>
            <person name="Huang Y."/>
        </authorList>
    </citation>
    <scope>NUCLEOTIDE SEQUENCE</scope>
    <source>
        <strain evidence="1">HY1793</strain>
    </source>
</reference>